<keyword evidence="1" id="KW-0547">Nucleotide-binding</keyword>
<dbReference type="AlphaFoldDB" id="A0A399F1X4"/>
<feature type="domain" description="DNA mismatch repair proteins mutS family" evidence="4">
    <location>
        <begin position="324"/>
        <end position="508"/>
    </location>
</feature>
<comment type="caution">
    <text evidence="5">The sequence shown here is derived from an EMBL/GenBank/DDBJ whole genome shotgun (WGS) entry which is preliminary data.</text>
</comment>
<dbReference type="SMART" id="SM00534">
    <property type="entry name" value="MUTSac"/>
    <property type="match status" value="1"/>
</dbReference>
<sequence>MTPSLLWPEAPASLVMEPPPYFFDLNLDRVVEKAVGGLEFDLRPLYYTPLRDPEAIRYRQAVFADLADPLLREALRAFVQAQQELRRLLKLARTLSNPYQQQGYFLQAALLYVRSTQALGQALDSSSLASEGLKRVRAFLAQYRASAGFAALAQEAQGLQAALAAIRYTLHIQGDRVTVRAWAGEPDYQTELEAAFARFRQGHSKDYRVSFSDWNQLNHIEERILEGVVGLFPQVFAELAAFTLRHPGFPDPVLATLDWEVQFFLSYLDYLQPLQTAGLSFCLPEIAQDKWESLREGFELALARQQLEAGGKVVPNSFYLEDPERILVVTGPNQGGKTTFARMVGQVHHLARLGLPVPGTEARLFLCDQIFTHFERVEAAEALRGKLQDELLRVRQALLQATSESLFVFNEMFASTSLEDARFLSREVLESVRRLQALAVVVTFLDELASLGRDTVSLVAEVSPDDPTLRTFRILRRPADGKAYALAIASKYGLTYERLMARLARTAPTPLAGGGSP</sequence>
<keyword evidence="5" id="KW-0255">Endonuclease</keyword>
<dbReference type="Pfam" id="PF00488">
    <property type="entry name" value="MutS_V"/>
    <property type="match status" value="1"/>
</dbReference>
<dbReference type="PANTHER" id="PTHR11361">
    <property type="entry name" value="DNA MISMATCH REPAIR PROTEIN MUTS FAMILY MEMBER"/>
    <property type="match status" value="1"/>
</dbReference>
<evidence type="ECO:0000313" key="6">
    <source>
        <dbReference type="Proteomes" id="UP000265341"/>
    </source>
</evidence>
<evidence type="ECO:0000259" key="4">
    <source>
        <dbReference type="SMART" id="SM00534"/>
    </source>
</evidence>
<dbReference type="GO" id="GO:0006298">
    <property type="term" value="P:mismatch repair"/>
    <property type="evidence" value="ECO:0007669"/>
    <property type="project" value="InterPro"/>
</dbReference>
<dbReference type="RefSeq" id="WP_119275643.1">
    <property type="nucleotide sequence ID" value="NZ_QWLA01000002.1"/>
</dbReference>
<dbReference type="EC" id="3.1.-.-" evidence="5"/>
<dbReference type="GO" id="GO:0016787">
    <property type="term" value="F:hydrolase activity"/>
    <property type="evidence" value="ECO:0007669"/>
    <property type="project" value="UniProtKB-KW"/>
</dbReference>
<dbReference type="GO" id="GO:0140664">
    <property type="term" value="F:ATP-dependent DNA damage sensor activity"/>
    <property type="evidence" value="ECO:0007669"/>
    <property type="project" value="InterPro"/>
</dbReference>
<keyword evidence="6" id="KW-1185">Reference proteome</keyword>
<evidence type="ECO:0000313" key="5">
    <source>
        <dbReference type="EMBL" id="RIH89696.1"/>
    </source>
</evidence>
<evidence type="ECO:0000256" key="2">
    <source>
        <dbReference type="ARBA" id="ARBA00022840"/>
    </source>
</evidence>
<organism evidence="5 6">
    <name type="scientific">Calidithermus roseus</name>
    <dbReference type="NCBI Taxonomy" id="1644118"/>
    <lineage>
        <taxon>Bacteria</taxon>
        <taxon>Thermotogati</taxon>
        <taxon>Deinococcota</taxon>
        <taxon>Deinococci</taxon>
        <taxon>Thermales</taxon>
        <taxon>Thermaceae</taxon>
        <taxon>Calidithermus</taxon>
    </lineage>
</organism>
<gene>
    <name evidence="5" type="primary">mutS2_1</name>
    <name evidence="5" type="ORF">Mrose_00288</name>
</gene>
<dbReference type="GO" id="GO:0005829">
    <property type="term" value="C:cytosol"/>
    <property type="evidence" value="ECO:0007669"/>
    <property type="project" value="TreeGrafter"/>
</dbReference>
<evidence type="ECO:0000256" key="1">
    <source>
        <dbReference type="ARBA" id="ARBA00022741"/>
    </source>
</evidence>
<dbReference type="Proteomes" id="UP000265341">
    <property type="component" value="Unassembled WGS sequence"/>
</dbReference>
<evidence type="ECO:0000256" key="3">
    <source>
        <dbReference type="ARBA" id="ARBA00023125"/>
    </source>
</evidence>
<dbReference type="EMBL" id="QWLA01000002">
    <property type="protein sequence ID" value="RIH89696.1"/>
    <property type="molecule type" value="Genomic_DNA"/>
</dbReference>
<dbReference type="GO" id="GO:0004519">
    <property type="term" value="F:endonuclease activity"/>
    <property type="evidence" value="ECO:0007669"/>
    <property type="project" value="UniProtKB-KW"/>
</dbReference>
<accession>A0A399F1X4</accession>
<keyword evidence="2" id="KW-0067">ATP-binding</keyword>
<reference evidence="5 6" key="1">
    <citation type="submission" date="2018-08" db="EMBL/GenBank/DDBJ databases">
        <title>Meiothermus roseus NBRC 110900 genome sequencing project.</title>
        <authorList>
            <person name="Da Costa M.S."/>
            <person name="Albuquerque L."/>
            <person name="Raposo P."/>
            <person name="Froufe H.J.C."/>
            <person name="Barroso C.S."/>
            <person name="Egas C."/>
        </authorList>
    </citation>
    <scope>NUCLEOTIDE SEQUENCE [LARGE SCALE GENOMIC DNA]</scope>
    <source>
        <strain evidence="5 6">NBRC 110900</strain>
    </source>
</reference>
<dbReference type="InterPro" id="IPR045076">
    <property type="entry name" value="MutS"/>
</dbReference>
<dbReference type="GO" id="GO:0005524">
    <property type="term" value="F:ATP binding"/>
    <property type="evidence" value="ECO:0007669"/>
    <property type="project" value="UniProtKB-KW"/>
</dbReference>
<keyword evidence="3" id="KW-0238">DNA-binding</keyword>
<protein>
    <submittedName>
        <fullName evidence="5">Endonuclease MutS2</fullName>
        <ecNumber evidence="5">3.1.-.-</ecNumber>
    </submittedName>
</protein>
<dbReference type="InterPro" id="IPR000432">
    <property type="entry name" value="DNA_mismatch_repair_MutS_C"/>
</dbReference>
<name>A0A399F1X4_9DEIN</name>
<keyword evidence="5" id="KW-0378">Hydrolase</keyword>
<keyword evidence="5" id="KW-0540">Nuclease</keyword>
<proteinExistence type="predicted"/>
<dbReference type="PANTHER" id="PTHR11361:SF34">
    <property type="entry name" value="DNA MISMATCH REPAIR PROTEIN MSH1, MITOCHONDRIAL"/>
    <property type="match status" value="1"/>
</dbReference>
<dbReference type="Gene3D" id="3.40.50.300">
    <property type="entry name" value="P-loop containing nucleotide triphosphate hydrolases"/>
    <property type="match status" value="1"/>
</dbReference>
<dbReference type="InterPro" id="IPR027417">
    <property type="entry name" value="P-loop_NTPase"/>
</dbReference>
<dbReference type="GO" id="GO:0030983">
    <property type="term" value="F:mismatched DNA binding"/>
    <property type="evidence" value="ECO:0007669"/>
    <property type="project" value="InterPro"/>
</dbReference>
<dbReference type="OrthoDB" id="9808166at2"/>
<dbReference type="SUPFAM" id="SSF52540">
    <property type="entry name" value="P-loop containing nucleoside triphosphate hydrolases"/>
    <property type="match status" value="1"/>
</dbReference>